<dbReference type="InterPro" id="IPR057983">
    <property type="entry name" value="NAA35-like_N"/>
</dbReference>
<dbReference type="Pfam" id="PF25789">
    <property type="entry name" value="TPR_NAA35"/>
    <property type="match status" value="1"/>
</dbReference>
<evidence type="ECO:0000256" key="2">
    <source>
        <dbReference type="ARBA" id="ARBA00006289"/>
    </source>
</evidence>
<keyword evidence="3" id="KW-0963">Cytoplasm</keyword>
<organism evidence="6 7">
    <name type="scientific">Kluyveromyces dobzhanskii CBS 2104</name>
    <dbReference type="NCBI Taxonomy" id="1427455"/>
    <lineage>
        <taxon>Eukaryota</taxon>
        <taxon>Fungi</taxon>
        <taxon>Dikarya</taxon>
        <taxon>Ascomycota</taxon>
        <taxon>Saccharomycotina</taxon>
        <taxon>Saccharomycetes</taxon>
        <taxon>Saccharomycetales</taxon>
        <taxon>Saccharomycetaceae</taxon>
        <taxon>Kluyveromyces</taxon>
    </lineage>
</organism>
<proteinExistence type="inferred from homology"/>
<dbReference type="PANTHER" id="PTHR21373:SF0">
    <property type="entry name" value="N-ALPHA-ACETYLTRANSFERASE 35, NATC AUXILIARY SUBUNIT"/>
    <property type="match status" value="1"/>
</dbReference>
<dbReference type="EMBL" id="CCBQ010000038">
    <property type="protein sequence ID" value="CDO94471.1"/>
    <property type="molecule type" value="Genomic_DNA"/>
</dbReference>
<evidence type="ECO:0000259" key="4">
    <source>
        <dbReference type="Pfam" id="PF04112"/>
    </source>
</evidence>
<evidence type="ECO:0000313" key="6">
    <source>
        <dbReference type="EMBL" id="CDO94471.1"/>
    </source>
</evidence>
<evidence type="ECO:0000256" key="1">
    <source>
        <dbReference type="ARBA" id="ARBA00004496"/>
    </source>
</evidence>
<evidence type="ECO:0000313" key="7">
    <source>
        <dbReference type="Proteomes" id="UP000031516"/>
    </source>
</evidence>
<dbReference type="AlphaFoldDB" id="A0A0A8L881"/>
<dbReference type="PANTHER" id="PTHR21373">
    <property type="entry name" value="GLUCOSE REPRESSIBLE PROTEIN MAK10"/>
    <property type="match status" value="1"/>
</dbReference>
<dbReference type="GO" id="GO:0031417">
    <property type="term" value="C:NatC complex"/>
    <property type="evidence" value="ECO:0007669"/>
    <property type="project" value="InterPro"/>
</dbReference>
<dbReference type="Proteomes" id="UP000031516">
    <property type="component" value="Unassembled WGS sequence"/>
</dbReference>
<feature type="domain" description="NAA35-like N-terminal" evidence="4">
    <location>
        <begin position="44"/>
        <end position="212"/>
    </location>
</feature>
<evidence type="ECO:0000259" key="5">
    <source>
        <dbReference type="Pfam" id="PF25789"/>
    </source>
</evidence>
<feature type="domain" description="NAA35-like TPR repeats" evidence="5">
    <location>
        <begin position="329"/>
        <end position="658"/>
    </location>
</feature>
<reference evidence="6 7" key="1">
    <citation type="submission" date="2014-03" db="EMBL/GenBank/DDBJ databases">
        <title>The genome of Kluyveromyces dobzhanskii.</title>
        <authorList>
            <person name="Nystedt B."/>
            <person name="Astrom S."/>
        </authorList>
    </citation>
    <scope>NUCLEOTIDE SEQUENCE [LARGE SCALE GENOMIC DNA]</scope>
    <source>
        <strain evidence="6 7">CBS 2104</strain>
    </source>
</reference>
<dbReference type="Pfam" id="PF04112">
    <property type="entry name" value="Mak10"/>
    <property type="match status" value="1"/>
</dbReference>
<dbReference type="OrthoDB" id="269405at2759"/>
<gene>
    <name evidence="6" type="ORF">KLDO_g2736</name>
</gene>
<comment type="similarity">
    <text evidence="2">Belongs to the MAK10 family.</text>
</comment>
<dbReference type="InterPro" id="IPR057982">
    <property type="entry name" value="TPR_NAA35"/>
</dbReference>
<name>A0A0A8L881_9SACH</name>
<dbReference type="InterPro" id="IPR007244">
    <property type="entry name" value="Naa35_N"/>
</dbReference>
<keyword evidence="7" id="KW-1185">Reference proteome</keyword>
<protein>
    <submittedName>
        <fullName evidence="6">WGS project CCBQ000000000 data, contig 00017</fullName>
    </submittedName>
</protein>
<sequence>MVVEKSIGELANLTLDHQVDSGNGEQLVDITEHLRRLTAALKPETVVKEATFNLFEGTYALEVCNVKLDTSLIELNADELDFDCNFPYGDPTTGQRLEYVTAVCDRLCRSLMNWLHDYQTLPTTVLSCRYVEYLMELYTANPVSSLQLCQGLFTHDPLYDRVLGNFVIGVCSFIKFTSKVLKDGGVYEEEDLNCNVMNLDMLSGVSTEEVIDALRSSLRLLIESYPESQHLQRLTDLLIHMLHLPKYHYPSCQDTVLSDLTPLYETLDIVESLVENGKGNTAQYSYPPGCFSKGIQKRRDNNFPPKDIYEPKGDEYTSLDEFMKDIIAALSVKECNTAFEIRQFVWFFNRLRQRTVMARALLQSYLIREDSILGKFSFDAFKNMHLYEFSLAGTTLYDVISNKDQTKSHESIAEALNELSYCLLRWYQNMPQNACRHRQGFNRLLLDWDSVQAQFEQYESHWQSMGIEDRITNMGDIPLMPVSTWIYTTKLLMMIEFSLEGFHLEVYKPWESFTQYWFCYYLSSHLESNLKRLHEFLMQKMSYISNYNKKIKKLKAGEKKEKAKSHYKHLTDVVLPQLKINEKTVNYYFMMCTIVKSLSLAQVFQFALLKSFNIIDARTSASTRFSSDKFIHDLRFKTFSSIGIPEVPTFEQFQKSLKDFLIESPSIHSKIPKLLSFMNTELENAKIALNSVIKTIETGEAGDSPVATGTKHVRESALLWFKSMLNSAVALSVNGSVLKTKLSENLKLHDLHDVYDVELKFTPNGSYYFPLLTLLPKHRKSSSQHAPP</sequence>
<accession>A0A0A8L881</accession>
<comment type="caution">
    <text evidence="6">The sequence shown here is derived from an EMBL/GenBank/DDBJ whole genome shotgun (WGS) entry which is preliminary data.</text>
</comment>
<evidence type="ECO:0000256" key="3">
    <source>
        <dbReference type="ARBA" id="ARBA00022490"/>
    </source>
</evidence>
<comment type="subcellular location">
    <subcellularLocation>
        <location evidence="1">Cytoplasm</location>
    </subcellularLocation>
</comment>